<dbReference type="Gene3D" id="1.10.287.470">
    <property type="entry name" value="Helix hairpin bin"/>
    <property type="match status" value="3"/>
</dbReference>
<reference evidence="5 6" key="1">
    <citation type="submission" date="2016-04" db="EMBL/GenBank/DDBJ databases">
        <title>Deep-sea bacteria in the southern Pacific.</title>
        <authorList>
            <person name="Tang K."/>
        </authorList>
    </citation>
    <scope>NUCLEOTIDE SEQUENCE [LARGE SCALE GENOMIC DNA]</scope>
    <source>
        <strain evidence="5 6">JLT2014</strain>
    </source>
</reference>
<proteinExistence type="inferred from homology"/>
<gene>
    <name evidence="5" type="ORF">Ga0080574_TMP3887</name>
</gene>
<feature type="region of interest" description="Disordered" evidence="3">
    <location>
        <begin position="38"/>
        <end position="81"/>
    </location>
</feature>
<evidence type="ECO:0000259" key="4">
    <source>
        <dbReference type="Pfam" id="PF25954"/>
    </source>
</evidence>
<dbReference type="EMBL" id="CP015093">
    <property type="protein sequence ID" value="APZ54221.1"/>
    <property type="molecule type" value="Genomic_DNA"/>
</dbReference>
<feature type="compositionally biased region" description="Low complexity" evidence="3">
    <location>
        <begin position="38"/>
        <end position="71"/>
    </location>
</feature>
<keyword evidence="6" id="KW-1185">Reference proteome</keyword>
<dbReference type="Gene3D" id="2.40.50.100">
    <property type="match status" value="2"/>
</dbReference>
<protein>
    <submittedName>
        <fullName evidence="5">Membrane fusion protein, multidrug efflux system</fullName>
    </submittedName>
</protein>
<accession>A0A1P8UXV0</accession>
<dbReference type="InterPro" id="IPR006143">
    <property type="entry name" value="RND_pump_MFP"/>
</dbReference>
<dbReference type="AlphaFoldDB" id="A0A1P8UXV0"/>
<dbReference type="OrthoDB" id="9806939at2"/>
<dbReference type="PANTHER" id="PTHR30469:SF29">
    <property type="entry name" value="BLR2860 PROTEIN"/>
    <property type="match status" value="1"/>
</dbReference>
<evidence type="ECO:0000313" key="6">
    <source>
        <dbReference type="Proteomes" id="UP000187059"/>
    </source>
</evidence>
<dbReference type="GO" id="GO:0015562">
    <property type="term" value="F:efflux transmembrane transporter activity"/>
    <property type="evidence" value="ECO:0007669"/>
    <property type="project" value="TreeGrafter"/>
</dbReference>
<sequence length="450" mass="46029">MRIISILTALLVIAALYGVIIERERLIGWAEAIAPAGASSSNAPAGASSSKTPAGASNSNATADASNAEEAVPPEDTPDGAVSVMAMRSTAQEIDGAVVLRGETQASREVDVMAETGGRVISAPLPKGSAVEAGQVLCKLDPGTSGASLAEAEAALAEAQAQRPEVEARVPEAQAALAQAQAQLEEAQINLTAAEELSKNGYSSRTALASARAAQRSAEAGVSSAEAGLKAARAGRGGLEARIESARASVARAESTVADLTIEAPFDGVLESDTAELGSLMSVGTSCASVLQLDPIRLVGYVPETDVSRVTLGARAGARLTGERMVTGTVSFVARRADETTRTFRVDITLPNPDLAIRAGQTAEIGIEAEGAMAHLLPASALTLNDDGALGIRAVSAEGTARFLPVEILRDTRDGLWVGGLPETVDVITVGQEYVTDGVPVVPSFEEVIQ</sequence>
<evidence type="ECO:0000313" key="5">
    <source>
        <dbReference type="EMBL" id="APZ54221.1"/>
    </source>
</evidence>
<feature type="coiled-coil region" evidence="2">
    <location>
        <begin position="149"/>
        <end position="197"/>
    </location>
</feature>
<name>A0A1P8UXV0_9RHOB</name>
<organism evidence="5 6">
    <name type="scientific">Salipiger abyssi</name>
    <dbReference type="NCBI Taxonomy" id="1250539"/>
    <lineage>
        <taxon>Bacteria</taxon>
        <taxon>Pseudomonadati</taxon>
        <taxon>Pseudomonadota</taxon>
        <taxon>Alphaproteobacteria</taxon>
        <taxon>Rhodobacterales</taxon>
        <taxon>Roseobacteraceae</taxon>
        <taxon>Salipiger</taxon>
    </lineage>
</organism>
<dbReference type="RefSeq" id="WP_076703504.1">
    <property type="nucleotide sequence ID" value="NZ_CP015093.1"/>
</dbReference>
<dbReference type="PANTHER" id="PTHR30469">
    <property type="entry name" value="MULTIDRUG RESISTANCE PROTEIN MDTA"/>
    <property type="match status" value="1"/>
</dbReference>
<dbReference type="GO" id="GO:1990281">
    <property type="term" value="C:efflux pump complex"/>
    <property type="evidence" value="ECO:0007669"/>
    <property type="project" value="TreeGrafter"/>
</dbReference>
<feature type="domain" description="CusB-like beta-barrel" evidence="4">
    <location>
        <begin position="301"/>
        <end position="369"/>
    </location>
</feature>
<dbReference type="STRING" id="1250539.Ga0080574_TMP3887"/>
<dbReference type="Gene3D" id="2.40.420.20">
    <property type="match status" value="1"/>
</dbReference>
<dbReference type="SUPFAM" id="SSF111369">
    <property type="entry name" value="HlyD-like secretion proteins"/>
    <property type="match status" value="2"/>
</dbReference>
<evidence type="ECO:0000256" key="2">
    <source>
        <dbReference type="SAM" id="Coils"/>
    </source>
</evidence>
<dbReference type="Pfam" id="PF25954">
    <property type="entry name" value="Beta-barrel_RND_2"/>
    <property type="match status" value="1"/>
</dbReference>
<keyword evidence="2" id="KW-0175">Coiled coil</keyword>
<dbReference type="KEGG" id="paby:Ga0080574_TMP3887"/>
<evidence type="ECO:0000256" key="1">
    <source>
        <dbReference type="ARBA" id="ARBA00009477"/>
    </source>
</evidence>
<evidence type="ECO:0000256" key="3">
    <source>
        <dbReference type="SAM" id="MobiDB-lite"/>
    </source>
</evidence>
<comment type="similarity">
    <text evidence="1">Belongs to the membrane fusion protein (MFP) (TC 8.A.1) family.</text>
</comment>
<dbReference type="InterPro" id="IPR058792">
    <property type="entry name" value="Beta-barrel_RND_2"/>
</dbReference>
<dbReference type="Gene3D" id="2.40.30.170">
    <property type="match status" value="1"/>
</dbReference>
<dbReference type="Proteomes" id="UP000187059">
    <property type="component" value="Chromosome"/>
</dbReference>
<dbReference type="NCBIfam" id="TIGR01730">
    <property type="entry name" value="RND_mfp"/>
    <property type="match status" value="1"/>
</dbReference>